<sequence>MAYLMVESDRKLKPIHLDKWKVLKLPSARRNAFGGYLFAVALAILVVLIRDFFIIPSPGIFLLMSLPAVSLAALAAGAGPAVAAAAVSAMFAFLAPPAHTVSPDSPAAAALIFAFGAAFQIEIVRRLQQTRKDLSVTLQKTEAKLTEQHLLFRDLQHRVANNLQFASSVLTLQRRRVMEDPSSAPDALDDARERLVNMAIIYRRLYAPGQMRVSLSAYLEGLCLDLIEASTSKDIACRVESTLETIDDRKLVPVSLILTEIVTNAVKHAFDGESGEIDIHLGAAGGACVLTVRDNGRGLPDNFQPSMRTGQGLLIMQALTRQLGGELEFSRAPQTTVRLSFPREDNI</sequence>
<evidence type="ECO:0000256" key="4">
    <source>
        <dbReference type="ARBA" id="ARBA00022679"/>
    </source>
</evidence>
<evidence type="ECO:0000256" key="5">
    <source>
        <dbReference type="ARBA" id="ARBA00022741"/>
    </source>
</evidence>
<keyword evidence="6 10" id="KW-0418">Kinase</keyword>
<evidence type="ECO:0000256" key="6">
    <source>
        <dbReference type="ARBA" id="ARBA00022777"/>
    </source>
</evidence>
<dbReference type="InterPro" id="IPR011495">
    <property type="entry name" value="Sig_transdc_His_kin_sub2_dim/P"/>
</dbReference>
<keyword evidence="5" id="KW-0547">Nucleotide-binding</keyword>
<dbReference type="InterPro" id="IPR036890">
    <property type="entry name" value="HATPase_C_sf"/>
</dbReference>
<keyword evidence="4" id="KW-0808">Transferase</keyword>
<evidence type="ECO:0000313" key="11">
    <source>
        <dbReference type="Proteomes" id="UP000198755"/>
    </source>
</evidence>
<dbReference type="AlphaFoldDB" id="A0A1I3Z664"/>
<accession>A0A1I3Z664</accession>
<dbReference type="Pfam" id="PF02518">
    <property type="entry name" value="HATPase_c"/>
    <property type="match status" value="1"/>
</dbReference>
<proteinExistence type="predicted"/>
<reference evidence="10 11" key="1">
    <citation type="submission" date="2016-10" db="EMBL/GenBank/DDBJ databases">
        <authorList>
            <person name="de Groot N.N."/>
        </authorList>
    </citation>
    <scope>NUCLEOTIDE SEQUENCE [LARGE SCALE GENOMIC DNA]</scope>
    <source>
        <strain evidence="10 11">NE2</strain>
    </source>
</reference>
<dbReference type="RefSeq" id="WP_091681521.1">
    <property type="nucleotide sequence ID" value="NZ_FOSN01000007.1"/>
</dbReference>
<dbReference type="STRING" id="1612308.SAMN05444581_10779"/>
<protein>
    <recommendedName>
        <fullName evidence="2">histidine kinase</fullName>
        <ecNumber evidence="2">2.7.13.3</ecNumber>
    </recommendedName>
</protein>
<name>A0A1I3Z664_9HYPH</name>
<dbReference type="GO" id="GO:0004673">
    <property type="term" value="F:protein histidine kinase activity"/>
    <property type="evidence" value="ECO:0007669"/>
    <property type="project" value="UniProtKB-EC"/>
</dbReference>
<organism evidence="10 11">
    <name type="scientific">Methylocapsa palsarum</name>
    <dbReference type="NCBI Taxonomy" id="1612308"/>
    <lineage>
        <taxon>Bacteria</taxon>
        <taxon>Pseudomonadati</taxon>
        <taxon>Pseudomonadota</taxon>
        <taxon>Alphaproteobacteria</taxon>
        <taxon>Hyphomicrobiales</taxon>
        <taxon>Beijerinckiaceae</taxon>
        <taxon>Methylocapsa</taxon>
    </lineage>
</organism>
<feature type="transmembrane region" description="Helical" evidence="8">
    <location>
        <begin position="60"/>
        <end position="93"/>
    </location>
</feature>
<dbReference type="SMART" id="SM00387">
    <property type="entry name" value="HATPase_c"/>
    <property type="match status" value="1"/>
</dbReference>
<dbReference type="SUPFAM" id="SSF55874">
    <property type="entry name" value="ATPase domain of HSP90 chaperone/DNA topoisomerase II/histidine kinase"/>
    <property type="match status" value="1"/>
</dbReference>
<gene>
    <name evidence="10" type="ORF">SAMN05444581_10779</name>
</gene>
<evidence type="ECO:0000256" key="8">
    <source>
        <dbReference type="SAM" id="Phobius"/>
    </source>
</evidence>
<dbReference type="PANTHER" id="PTHR41523:SF8">
    <property type="entry name" value="ETHYLENE RESPONSE SENSOR PROTEIN"/>
    <property type="match status" value="1"/>
</dbReference>
<feature type="transmembrane region" description="Helical" evidence="8">
    <location>
        <begin position="33"/>
        <end position="53"/>
    </location>
</feature>
<keyword evidence="8" id="KW-1133">Transmembrane helix</keyword>
<dbReference type="PANTHER" id="PTHR41523">
    <property type="entry name" value="TWO-COMPONENT SYSTEM SENSOR PROTEIN"/>
    <property type="match status" value="1"/>
</dbReference>
<feature type="transmembrane region" description="Helical" evidence="8">
    <location>
        <begin position="105"/>
        <end position="124"/>
    </location>
</feature>
<evidence type="ECO:0000256" key="7">
    <source>
        <dbReference type="ARBA" id="ARBA00022840"/>
    </source>
</evidence>
<dbReference type="Gene3D" id="3.30.565.10">
    <property type="entry name" value="Histidine kinase-like ATPase, C-terminal domain"/>
    <property type="match status" value="1"/>
</dbReference>
<dbReference type="EC" id="2.7.13.3" evidence="2"/>
<dbReference type="PROSITE" id="PS50109">
    <property type="entry name" value="HIS_KIN"/>
    <property type="match status" value="1"/>
</dbReference>
<evidence type="ECO:0000313" key="10">
    <source>
        <dbReference type="EMBL" id="SFK39161.1"/>
    </source>
</evidence>
<feature type="domain" description="Histidine kinase" evidence="9">
    <location>
        <begin position="257"/>
        <end position="345"/>
    </location>
</feature>
<keyword evidence="8" id="KW-0812">Transmembrane</keyword>
<keyword evidence="11" id="KW-1185">Reference proteome</keyword>
<evidence type="ECO:0000256" key="1">
    <source>
        <dbReference type="ARBA" id="ARBA00000085"/>
    </source>
</evidence>
<dbReference type="GO" id="GO:0005524">
    <property type="term" value="F:ATP binding"/>
    <property type="evidence" value="ECO:0007669"/>
    <property type="project" value="UniProtKB-KW"/>
</dbReference>
<dbReference type="InterPro" id="IPR005467">
    <property type="entry name" value="His_kinase_dom"/>
</dbReference>
<evidence type="ECO:0000259" key="9">
    <source>
        <dbReference type="PROSITE" id="PS50109"/>
    </source>
</evidence>
<dbReference type="Proteomes" id="UP000198755">
    <property type="component" value="Unassembled WGS sequence"/>
</dbReference>
<keyword evidence="3" id="KW-0597">Phosphoprotein</keyword>
<keyword evidence="7" id="KW-0067">ATP-binding</keyword>
<comment type="catalytic activity">
    <reaction evidence="1">
        <text>ATP + protein L-histidine = ADP + protein N-phospho-L-histidine.</text>
        <dbReference type="EC" id="2.7.13.3"/>
    </reaction>
</comment>
<dbReference type="Pfam" id="PF07568">
    <property type="entry name" value="HisKA_2"/>
    <property type="match status" value="1"/>
</dbReference>
<dbReference type="EMBL" id="FOSN01000007">
    <property type="protein sequence ID" value="SFK39161.1"/>
    <property type="molecule type" value="Genomic_DNA"/>
</dbReference>
<dbReference type="InterPro" id="IPR003594">
    <property type="entry name" value="HATPase_dom"/>
</dbReference>
<evidence type="ECO:0000256" key="2">
    <source>
        <dbReference type="ARBA" id="ARBA00012438"/>
    </source>
</evidence>
<keyword evidence="8" id="KW-0472">Membrane</keyword>
<dbReference type="OrthoDB" id="7991996at2"/>
<evidence type="ECO:0000256" key="3">
    <source>
        <dbReference type="ARBA" id="ARBA00022553"/>
    </source>
</evidence>